<dbReference type="Pfam" id="PF15361">
    <property type="entry name" value="RIC3"/>
    <property type="match status" value="1"/>
</dbReference>
<keyword evidence="5 9" id="KW-1133">Transmembrane helix</keyword>
<feature type="region of interest" description="Disordered" evidence="8">
    <location>
        <begin position="166"/>
        <end position="195"/>
    </location>
</feature>
<evidence type="ECO:0000256" key="3">
    <source>
        <dbReference type="ARBA" id="ARBA00022692"/>
    </source>
</evidence>
<evidence type="ECO:0000256" key="5">
    <source>
        <dbReference type="ARBA" id="ARBA00022989"/>
    </source>
</evidence>
<dbReference type="PANTHER" id="PTHR21723">
    <property type="entry name" value="RESISTANCE TO INHIBITORS OF CHOLINESTERASE PROTEIN 3 RIC3"/>
    <property type="match status" value="1"/>
</dbReference>
<evidence type="ECO:0000256" key="1">
    <source>
        <dbReference type="ARBA" id="ARBA00004586"/>
    </source>
</evidence>
<dbReference type="WBParaSite" id="Minc3s01168g21366">
    <property type="protein sequence ID" value="Minc3s01168g21366"/>
    <property type="gene ID" value="Minc3s01168g21366"/>
</dbReference>
<feature type="transmembrane region" description="Helical" evidence="9">
    <location>
        <begin position="46"/>
        <end position="66"/>
    </location>
</feature>
<dbReference type="InterPro" id="IPR026160">
    <property type="entry name" value="Ric3"/>
</dbReference>
<keyword evidence="11" id="KW-1185">Reference proteome</keyword>
<dbReference type="GO" id="GO:0007271">
    <property type="term" value="P:synaptic transmission, cholinergic"/>
    <property type="evidence" value="ECO:0007669"/>
    <property type="project" value="TreeGrafter"/>
</dbReference>
<feature type="region of interest" description="Disordered" evidence="8">
    <location>
        <begin position="81"/>
        <end position="130"/>
    </location>
</feature>
<evidence type="ECO:0000256" key="9">
    <source>
        <dbReference type="SAM" id="Phobius"/>
    </source>
</evidence>
<organism evidence="11 12">
    <name type="scientific">Meloidogyne incognita</name>
    <name type="common">Southern root-knot nematode worm</name>
    <name type="synonym">Oxyuris incognita</name>
    <dbReference type="NCBI Taxonomy" id="6306"/>
    <lineage>
        <taxon>Eukaryota</taxon>
        <taxon>Metazoa</taxon>
        <taxon>Ecdysozoa</taxon>
        <taxon>Nematoda</taxon>
        <taxon>Chromadorea</taxon>
        <taxon>Rhabditida</taxon>
        <taxon>Tylenchina</taxon>
        <taxon>Tylenchomorpha</taxon>
        <taxon>Tylenchoidea</taxon>
        <taxon>Meloidogynidae</taxon>
        <taxon>Meloidogyninae</taxon>
        <taxon>Meloidogyne</taxon>
        <taxon>Meloidogyne incognita group</taxon>
    </lineage>
</organism>
<dbReference type="PANTHER" id="PTHR21723:SF3">
    <property type="entry name" value="PROTEIN RIC-3"/>
    <property type="match status" value="1"/>
</dbReference>
<accession>A0A914M517</accession>
<evidence type="ECO:0000313" key="12">
    <source>
        <dbReference type="WBParaSite" id="Minc3s01168g21366"/>
    </source>
</evidence>
<feature type="transmembrane region" description="Helical" evidence="9">
    <location>
        <begin position="139"/>
        <end position="159"/>
    </location>
</feature>
<feature type="compositionally biased region" description="Acidic residues" evidence="8">
    <location>
        <begin position="300"/>
        <end position="315"/>
    </location>
</feature>
<feature type="region of interest" description="Disordered" evidence="8">
    <location>
        <begin position="276"/>
        <end position="337"/>
    </location>
</feature>
<dbReference type="GO" id="GO:0045202">
    <property type="term" value="C:synapse"/>
    <property type="evidence" value="ECO:0007669"/>
    <property type="project" value="GOC"/>
</dbReference>
<dbReference type="GO" id="GO:0034394">
    <property type="term" value="P:protein localization to cell surface"/>
    <property type="evidence" value="ECO:0007669"/>
    <property type="project" value="TreeGrafter"/>
</dbReference>
<feature type="compositionally biased region" description="Acidic residues" evidence="8">
    <location>
        <begin position="322"/>
        <end position="331"/>
    </location>
</feature>
<dbReference type="InterPro" id="IPR032763">
    <property type="entry name" value="RIC3_N"/>
</dbReference>
<comment type="similarity">
    <text evidence="2">Belongs to the ric-3 family.</text>
</comment>
<reference evidence="12" key="1">
    <citation type="submission" date="2022-11" db="UniProtKB">
        <authorList>
            <consortium name="WormBaseParasite"/>
        </authorList>
    </citation>
    <scope>IDENTIFICATION</scope>
</reference>
<keyword evidence="3 9" id="KW-0812">Transmembrane</keyword>
<name>A0A914M517_MELIC</name>
<dbReference type="GO" id="GO:0005789">
    <property type="term" value="C:endoplasmic reticulum membrane"/>
    <property type="evidence" value="ECO:0007669"/>
    <property type="project" value="UniProtKB-SubCell"/>
</dbReference>
<comment type="subcellular location">
    <subcellularLocation>
        <location evidence="1">Endoplasmic reticulum membrane</location>
    </subcellularLocation>
</comment>
<evidence type="ECO:0000256" key="6">
    <source>
        <dbReference type="ARBA" id="ARBA00023136"/>
    </source>
</evidence>
<evidence type="ECO:0000313" key="11">
    <source>
        <dbReference type="Proteomes" id="UP000887563"/>
    </source>
</evidence>
<sequence>MSISEEYKNKIGRKTKKRRKMEKYYDEEYEDFIDCKRHKEELLPKWKLYAVCAAVFMCFALLYPSVFAPMINSFFGRNSDNKHSHQPNSHFPHPEGHRGGHRGGGRPPHAHPAAAASMHAQARAHQTQAVGGGGGRGGFAWLLPFYTIGVVLFLLYTLFKKKKKHKRPRGHLNWEDEEEDSEDESSGSDEAPRKRYKLKSVQERLRKTEKAMNEILSQLELIATNKEVLNEGEDKSFEDENRIKEETQNMEESLEKLKKLSAIYKKNEQIKNSFRNKCEYSEEEEGEGEEINKEDFSTSSEEDEMSELEEEIGEENDTKNEDNEEIEENDSLEIGLHLDPNLNFSWIRSQD</sequence>
<evidence type="ECO:0000259" key="10">
    <source>
        <dbReference type="Pfam" id="PF15361"/>
    </source>
</evidence>
<keyword evidence="6 9" id="KW-0472">Membrane</keyword>
<feature type="compositionally biased region" description="Acidic residues" evidence="8">
    <location>
        <begin position="175"/>
        <end position="187"/>
    </location>
</feature>
<dbReference type="Proteomes" id="UP000887563">
    <property type="component" value="Unplaced"/>
</dbReference>
<evidence type="ECO:0000256" key="2">
    <source>
        <dbReference type="ARBA" id="ARBA00008538"/>
    </source>
</evidence>
<keyword evidence="7" id="KW-0175">Coiled coil</keyword>
<dbReference type="GO" id="GO:0043025">
    <property type="term" value="C:neuronal cell body"/>
    <property type="evidence" value="ECO:0007669"/>
    <property type="project" value="TreeGrafter"/>
</dbReference>
<evidence type="ECO:0000256" key="4">
    <source>
        <dbReference type="ARBA" id="ARBA00022824"/>
    </source>
</evidence>
<protein>
    <submittedName>
        <fullName evidence="12">Resistance to inhibitors of cholinesterase protein 3 N-terminal domain-containing protein</fullName>
    </submittedName>
</protein>
<dbReference type="AlphaFoldDB" id="A0A914M517"/>
<evidence type="ECO:0000256" key="8">
    <source>
        <dbReference type="SAM" id="MobiDB-lite"/>
    </source>
</evidence>
<evidence type="ECO:0000256" key="7">
    <source>
        <dbReference type="SAM" id="Coils"/>
    </source>
</evidence>
<proteinExistence type="inferred from homology"/>
<keyword evidence="4" id="KW-0256">Endoplasmic reticulum</keyword>
<dbReference type="GO" id="GO:0043005">
    <property type="term" value="C:neuron projection"/>
    <property type="evidence" value="ECO:0007669"/>
    <property type="project" value="TreeGrafter"/>
</dbReference>
<feature type="coiled-coil region" evidence="7">
    <location>
        <begin position="198"/>
        <end position="263"/>
    </location>
</feature>
<feature type="compositionally biased region" description="Low complexity" evidence="8">
    <location>
        <begin position="111"/>
        <end position="125"/>
    </location>
</feature>
<feature type="domain" description="Resistance to inhibitors of cholinesterase protein 3 N-terminal" evidence="10">
    <location>
        <begin position="56"/>
        <end position="217"/>
    </location>
</feature>